<dbReference type="PANTHER" id="PTHR30153:SF2">
    <property type="entry name" value="REPLICATIVE DNA HELICASE"/>
    <property type="match status" value="1"/>
</dbReference>
<dbReference type="SUPFAM" id="SSF52540">
    <property type="entry name" value="P-loop containing nucleoside triphosphate hydrolases"/>
    <property type="match status" value="1"/>
</dbReference>
<dbReference type="CDD" id="cd00984">
    <property type="entry name" value="DnaB_C"/>
    <property type="match status" value="1"/>
</dbReference>
<feature type="domain" description="SF4 helicase" evidence="11">
    <location>
        <begin position="151"/>
        <end position="416"/>
    </location>
</feature>
<dbReference type="InterPro" id="IPR016136">
    <property type="entry name" value="DNA_helicase_N/primase_C"/>
</dbReference>
<evidence type="ECO:0000256" key="2">
    <source>
        <dbReference type="ARBA" id="ARBA00022705"/>
    </source>
</evidence>
<proteinExistence type="inferred from homology"/>
<dbReference type="InterPro" id="IPR007693">
    <property type="entry name" value="DNA_helicase_DnaB-like_N"/>
</dbReference>
<dbReference type="InterPro" id="IPR007694">
    <property type="entry name" value="DNA_helicase_DnaB-like_C"/>
</dbReference>
<gene>
    <name evidence="12" type="ORF">SporoS204_01585</name>
</gene>
<evidence type="ECO:0000256" key="6">
    <source>
        <dbReference type="ARBA" id="ARBA00022840"/>
    </source>
</evidence>
<keyword evidence="4" id="KW-0378">Hydrolase</keyword>
<evidence type="ECO:0000259" key="11">
    <source>
        <dbReference type="PROSITE" id="PS51199"/>
    </source>
</evidence>
<keyword evidence="7" id="KW-0238">DNA-binding</keyword>
<evidence type="ECO:0000256" key="9">
    <source>
        <dbReference type="ARBA" id="ARBA00044969"/>
    </source>
</evidence>
<evidence type="ECO:0000256" key="8">
    <source>
        <dbReference type="ARBA" id="ARBA00023235"/>
    </source>
</evidence>
<dbReference type="PROSITE" id="PS51199">
    <property type="entry name" value="SF4_HELICASE"/>
    <property type="match status" value="1"/>
</dbReference>
<evidence type="ECO:0000256" key="3">
    <source>
        <dbReference type="ARBA" id="ARBA00022741"/>
    </source>
</evidence>
<reference evidence="12 13" key="1">
    <citation type="submission" date="2016-04" db="EMBL/GenBank/DDBJ databases">
        <title>Comparative Genomics and Epigenetics of Sporosarcina ureae.</title>
        <authorList>
            <person name="Oliver A.S."/>
            <person name="Cooper K.K."/>
        </authorList>
    </citation>
    <scope>NUCLEOTIDE SEQUENCE [LARGE SCALE GENOMIC DNA]</scope>
    <source>
        <strain evidence="12 13">S204</strain>
    </source>
</reference>
<organism evidence="12 13">
    <name type="scientific">Sporosarcina ureae</name>
    <dbReference type="NCBI Taxonomy" id="1571"/>
    <lineage>
        <taxon>Bacteria</taxon>
        <taxon>Bacillati</taxon>
        <taxon>Bacillota</taxon>
        <taxon>Bacilli</taxon>
        <taxon>Bacillales</taxon>
        <taxon>Caryophanaceae</taxon>
        <taxon>Sporosarcina</taxon>
    </lineage>
</organism>
<dbReference type="EMBL" id="CP015108">
    <property type="protein sequence ID" value="ARF12978.1"/>
    <property type="molecule type" value="Genomic_DNA"/>
</dbReference>
<dbReference type="PANTHER" id="PTHR30153">
    <property type="entry name" value="REPLICATIVE DNA HELICASE DNAB"/>
    <property type="match status" value="1"/>
</dbReference>
<evidence type="ECO:0000313" key="13">
    <source>
        <dbReference type="Proteomes" id="UP000192486"/>
    </source>
</evidence>
<protein>
    <recommendedName>
        <fullName evidence="9">DNA 5'-3' helicase</fullName>
        <ecNumber evidence="9">5.6.2.3</ecNumber>
    </recommendedName>
</protein>
<comment type="similarity">
    <text evidence="1">Belongs to the helicase family. DnaB subfamily.</text>
</comment>
<keyword evidence="2" id="KW-0235">DNA replication</keyword>
<dbReference type="Pfam" id="PF03796">
    <property type="entry name" value="DnaB_C"/>
    <property type="match status" value="1"/>
</dbReference>
<evidence type="ECO:0000256" key="5">
    <source>
        <dbReference type="ARBA" id="ARBA00022806"/>
    </source>
</evidence>
<dbReference type="SUPFAM" id="SSF48024">
    <property type="entry name" value="N-terminal domain of DnaB helicase"/>
    <property type="match status" value="1"/>
</dbReference>
<keyword evidence="8" id="KW-0413">Isomerase</keyword>
<dbReference type="InterPro" id="IPR027417">
    <property type="entry name" value="P-loop_NTPase"/>
</dbReference>
<keyword evidence="5" id="KW-0347">Helicase</keyword>
<dbReference type="Pfam" id="PF00772">
    <property type="entry name" value="DnaB"/>
    <property type="match status" value="1"/>
</dbReference>
<keyword evidence="13" id="KW-1185">Reference proteome</keyword>
<name>A0ABN4YLX8_SPOUR</name>
<evidence type="ECO:0000256" key="4">
    <source>
        <dbReference type="ARBA" id="ARBA00022801"/>
    </source>
</evidence>
<dbReference type="InterPro" id="IPR036185">
    <property type="entry name" value="DNA_heli_DnaB-like_N_sf"/>
</dbReference>
<dbReference type="Gene3D" id="3.40.50.300">
    <property type="entry name" value="P-loop containing nucleotide triphosphate hydrolases"/>
    <property type="match status" value="1"/>
</dbReference>
<sequence length="416" mass="47506">MNSELMEKSLLGTMMEENYLILDSGIQTAFFETQLHKNIYLAMKELANEGNTIDFITLLTTREPAELGGANYVSELRRFANPARFDEYLEIVVKKWRTLERARILQLAQNEQWETNPIVKALDEVDTDHRSDESLLLDDYLVSQYERPFSKGPAMTGISTGLQPMDYLLNGFQDSEFIVIAARPSMGKTDTLNHLALTAGLNDHVPIVFSLEMSRKTMINRLISVAGGYSRLKMRDPYHHFDNTQKSSWMTALEHLQSAKIRIDDRGGIKVSQIKATARRIIKSQPNKRPIIFVDYLQIIRPEETTNNQNQAIGQISADLKAMAKEFNCPVVVLSQLSRAVEQRQDKQPMMSDLRDSGNIEQDADVVCFLYREDYYDQESELKNHLEITVAKHRNGPVGGFTVYYNKDNGRLASIR</sequence>
<dbReference type="EC" id="5.6.2.3" evidence="9"/>
<keyword evidence="6" id="KW-0067">ATP-binding</keyword>
<dbReference type="Proteomes" id="UP000192486">
    <property type="component" value="Chromosome"/>
</dbReference>
<evidence type="ECO:0000256" key="1">
    <source>
        <dbReference type="ARBA" id="ARBA00008428"/>
    </source>
</evidence>
<evidence type="ECO:0000313" key="12">
    <source>
        <dbReference type="EMBL" id="ARF12978.1"/>
    </source>
</evidence>
<accession>A0ABN4YLX8</accession>
<evidence type="ECO:0000256" key="7">
    <source>
        <dbReference type="ARBA" id="ARBA00023125"/>
    </source>
</evidence>
<dbReference type="RefSeq" id="WP_029055005.1">
    <property type="nucleotide sequence ID" value="NZ_CP015108.1"/>
</dbReference>
<keyword evidence="3" id="KW-0547">Nucleotide-binding</keyword>
<comment type="catalytic activity">
    <reaction evidence="10">
        <text>ATP + H2O = ADP + phosphate + H(+)</text>
        <dbReference type="Rhea" id="RHEA:13065"/>
        <dbReference type="ChEBI" id="CHEBI:15377"/>
        <dbReference type="ChEBI" id="CHEBI:15378"/>
        <dbReference type="ChEBI" id="CHEBI:30616"/>
        <dbReference type="ChEBI" id="CHEBI:43474"/>
        <dbReference type="ChEBI" id="CHEBI:456216"/>
        <dbReference type="EC" id="5.6.2.3"/>
    </reaction>
</comment>
<evidence type="ECO:0000256" key="10">
    <source>
        <dbReference type="ARBA" id="ARBA00048954"/>
    </source>
</evidence>
<dbReference type="Gene3D" id="1.10.860.10">
    <property type="entry name" value="DNAb Helicase, Chain A"/>
    <property type="match status" value="1"/>
</dbReference>